<dbReference type="EC" id="2.7.11.1" evidence="2"/>
<dbReference type="GeneTree" id="ENSGT00950000182996"/>
<dbReference type="Ensembl" id="ENSHHUT00000040785.1">
    <property type="protein sequence ID" value="ENSHHUP00000039246.1"/>
    <property type="gene ID" value="ENSHHUG00000024405.1"/>
</dbReference>
<name>A0A4W5MK73_9TELE</name>
<dbReference type="InterPro" id="IPR011009">
    <property type="entry name" value="Kinase-like_dom_sf"/>
</dbReference>
<evidence type="ECO:0000256" key="11">
    <source>
        <dbReference type="PIRSR" id="PIRSR037993-1"/>
    </source>
</evidence>
<reference evidence="15" key="1">
    <citation type="submission" date="2018-06" db="EMBL/GenBank/DDBJ databases">
        <title>Genome assembly of Danube salmon.</title>
        <authorList>
            <person name="Macqueen D.J."/>
            <person name="Gundappa M.K."/>
        </authorList>
    </citation>
    <scope>NUCLEOTIDE SEQUENCE [LARGE SCALE GENOMIC DNA]</scope>
</reference>
<keyword evidence="7" id="KW-0418">Kinase</keyword>
<dbReference type="SMART" id="SM00220">
    <property type="entry name" value="S_TKc"/>
    <property type="match status" value="1"/>
</dbReference>
<dbReference type="SUPFAM" id="SSF56112">
    <property type="entry name" value="Protein kinase-like (PK-like)"/>
    <property type="match status" value="1"/>
</dbReference>
<comment type="catalytic activity">
    <reaction evidence="9">
        <text>L-threonyl-[protein] + ATP = O-phospho-L-threonyl-[protein] + ADP + H(+)</text>
        <dbReference type="Rhea" id="RHEA:46608"/>
        <dbReference type="Rhea" id="RHEA-COMP:11060"/>
        <dbReference type="Rhea" id="RHEA-COMP:11605"/>
        <dbReference type="ChEBI" id="CHEBI:15378"/>
        <dbReference type="ChEBI" id="CHEBI:30013"/>
        <dbReference type="ChEBI" id="CHEBI:30616"/>
        <dbReference type="ChEBI" id="CHEBI:61977"/>
        <dbReference type="ChEBI" id="CHEBI:456216"/>
        <dbReference type="EC" id="2.7.11.1"/>
    </reaction>
</comment>
<organism evidence="14 15">
    <name type="scientific">Hucho hucho</name>
    <name type="common">huchen</name>
    <dbReference type="NCBI Taxonomy" id="62062"/>
    <lineage>
        <taxon>Eukaryota</taxon>
        <taxon>Metazoa</taxon>
        <taxon>Chordata</taxon>
        <taxon>Craniata</taxon>
        <taxon>Vertebrata</taxon>
        <taxon>Euteleostomi</taxon>
        <taxon>Actinopterygii</taxon>
        <taxon>Neopterygii</taxon>
        <taxon>Teleostei</taxon>
        <taxon>Protacanthopterygii</taxon>
        <taxon>Salmoniformes</taxon>
        <taxon>Salmonidae</taxon>
        <taxon>Salmoninae</taxon>
        <taxon>Hucho</taxon>
    </lineage>
</organism>
<dbReference type="GO" id="GO:0043066">
    <property type="term" value="P:negative regulation of apoptotic process"/>
    <property type="evidence" value="ECO:0007669"/>
    <property type="project" value="InterPro"/>
</dbReference>
<feature type="binding site" evidence="12">
    <location>
        <position position="95"/>
    </location>
    <ligand>
        <name>ATP</name>
        <dbReference type="ChEBI" id="CHEBI:30616"/>
    </ligand>
</feature>
<dbReference type="Proteomes" id="UP000314982">
    <property type="component" value="Unassembled WGS sequence"/>
</dbReference>
<dbReference type="GO" id="GO:0005737">
    <property type="term" value="C:cytoplasm"/>
    <property type="evidence" value="ECO:0007669"/>
    <property type="project" value="TreeGrafter"/>
</dbReference>
<proteinExistence type="inferred from homology"/>
<evidence type="ECO:0000259" key="13">
    <source>
        <dbReference type="PROSITE" id="PS50011"/>
    </source>
</evidence>
<comment type="similarity">
    <text evidence="1">Belongs to the protein kinase superfamily. CAMK Ser/Thr protein kinase family. PIM subfamily.</text>
</comment>
<keyword evidence="15" id="KW-1185">Reference proteome</keyword>
<evidence type="ECO:0000256" key="9">
    <source>
        <dbReference type="ARBA" id="ARBA00047899"/>
    </source>
</evidence>
<evidence type="ECO:0000256" key="3">
    <source>
        <dbReference type="ARBA" id="ARBA00022527"/>
    </source>
</evidence>
<protein>
    <recommendedName>
        <fullName evidence="2">non-specific serine/threonine protein kinase</fullName>
        <ecNumber evidence="2">2.7.11.1</ecNumber>
    </recommendedName>
</protein>
<evidence type="ECO:0000256" key="5">
    <source>
        <dbReference type="ARBA" id="ARBA00022679"/>
    </source>
</evidence>
<accession>A0A4W5MK73</accession>
<reference evidence="14" key="3">
    <citation type="submission" date="2025-09" db="UniProtKB">
        <authorList>
            <consortium name="Ensembl"/>
        </authorList>
    </citation>
    <scope>IDENTIFICATION</scope>
</reference>
<evidence type="ECO:0000256" key="7">
    <source>
        <dbReference type="ARBA" id="ARBA00022777"/>
    </source>
</evidence>
<dbReference type="GO" id="GO:0004674">
    <property type="term" value="F:protein serine/threonine kinase activity"/>
    <property type="evidence" value="ECO:0007669"/>
    <property type="project" value="UniProtKB-KW"/>
</dbReference>
<dbReference type="PANTHER" id="PTHR22984">
    <property type="entry name" value="SERINE/THREONINE-PROTEIN KINASE PIM"/>
    <property type="match status" value="1"/>
</dbReference>
<feature type="binding site" evidence="12">
    <location>
        <position position="102"/>
    </location>
    <ligand>
        <name>ATP</name>
        <dbReference type="ChEBI" id="CHEBI:30616"/>
    </ligand>
</feature>
<keyword evidence="8 12" id="KW-0067">ATP-binding</keyword>
<evidence type="ECO:0000256" key="10">
    <source>
        <dbReference type="ARBA" id="ARBA00048679"/>
    </source>
</evidence>
<feature type="binding site" evidence="12">
    <location>
        <begin position="19"/>
        <end position="27"/>
    </location>
    <ligand>
        <name>ATP</name>
        <dbReference type="ChEBI" id="CHEBI:30616"/>
    </ligand>
</feature>
<dbReference type="InterPro" id="IPR051138">
    <property type="entry name" value="PIM_Ser/Thr_kinase"/>
</dbReference>
<dbReference type="PANTHER" id="PTHR22984:SF11">
    <property type="entry name" value="AURORA KINASE-RELATED"/>
    <property type="match status" value="1"/>
</dbReference>
<comment type="catalytic activity">
    <reaction evidence="10">
        <text>L-seryl-[protein] + ATP = O-phospho-L-seryl-[protein] + ADP + H(+)</text>
        <dbReference type="Rhea" id="RHEA:17989"/>
        <dbReference type="Rhea" id="RHEA-COMP:9863"/>
        <dbReference type="Rhea" id="RHEA-COMP:11604"/>
        <dbReference type="ChEBI" id="CHEBI:15378"/>
        <dbReference type="ChEBI" id="CHEBI:29999"/>
        <dbReference type="ChEBI" id="CHEBI:30616"/>
        <dbReference type="ChEBI" id="CHEBI:83421"/>
        <dbReference type="ChEBI" id="CHEBI:456216"/>
        <dbReference type="EC" id="2.7.11.1"/>
    </reaction>
</comment>
<evidence type="ECO:0000313" key="14">
    <source>
        <dbReference type="Ensembl" id="ENSHHUP00000039246.1"/>
    </source>
</evidence>
<dbReference type="AlphaFoldDB" id="A0A4W5MK73"/>
<evidence type="ECO:0000256" key="4">
    <source>
        <dbReference type="ARBA" id="ARBA00022553"/>
    </source>
</evidence>
<dbReference type="InterPro" id="IPR000719">
    <property type="entry name" value="Prot_kinase_dom"/>
</dbReference>
<feature type="active site" description="Proton acceptor" evidence="11">
    <location>
        <position position="142"/>
    </location>
</feature>
<keyword evidence="5" id="KW-0808">Transferase</keyword>
<dbReference type="PIRSF" id="PIRSF037993">
    <property type="entry name" value="STPK_Pim-1"/>
    <property type="match status" value="1"/>
</dbReference>
<dbReference type="PROSITE" id="PS50011">
    <property type="entry name" value="PROTEIN_KINASE_DOM"/>
    <property type="match status" value="1"/>
</dbReference>
<reference evidence="14" key="2">
    <citation type="submission" date="2025-08" db="UniProtKB">
        <authorList>
            <consortium name="Ensembl"/>
        </authorList>
    </citation>
    <scope>IDENTIFICATION</scope>
</reference>
<dbReference type="Gene3D" id="1.10.510.10">
    <property type="entry name" value="Transferase(Phosphotransferase) domain 1"/>
    <property type="match status" value="1"/>
</dbReference>
<evidence type="ECO:0000256" key="8">
    <source>
        <dbReference type="ARBA" id="ARBA00022840"/>
    </source>
</evidence>
<dbReference type="STRING" id="62062.ENSHHUP00000039246"/>
<evidence type="ECO:0000313" key="15">
    <source>
        <dbReference type="Proteomes" id="UP000314982"/>
    </source>
</evidence>
<evidence type="ECO:0000256" key="2">
    <source>
        <dbReference type="ARBA" id="ARBA00012513"/>
    </source>
</evidence>
<dbReference type="PROSITE" id="PS00108">
    <property type="entry name" value="PROTEIN_KINASE_ST"/>
    <property type="match status" value="1"/>
</dbReference>
<dbReference type="GO" id="GO:0005524">
    <property type="term" value="F:ATP binding"/>
    <property type="evidence" value="ECO:0007669"/>
    <property type="project" value="UniProtKB-KW"/>
</dbReference>
<sequence length="268" mass="30263">MRNFVAGSFESLFTLGSMLGKGGCGAVYAAMRKSDGQQVKLLTVGYRIQILPGERSALPLEVALMQIVSRPPSCCYVLGLLDWFEEAERFILVLERPYPCMDLFDFIEELGGRVDECLARIIMIQVVLAVRHCRDRGVLHRDVKAENLLVQTDNLRVKLIDFGCGDLLRESSYRDYSGTEEYCPPEWVLSGVYQGRHATIWSLGVLLYGLVCGRLPFNKEADIIAGRLRFKKGLTKGEREGDWVISHLGQLWRLASYHDNNDQGRNAK</sequence>
<dbReference type="InterPro" id="IPR008271">
    <property type="entry name" value="Ser/Thr_kinase_AS"/>
</dbReference>
<dbReference type="InterPro" id="IPR017348">
    <property type="entry name" value="PIM1/2/3"/>
</dbReference>
<feature type="domain" description="Protein kinase" evidence="13">
    <location>
        <begin position="13"/>
        <end position="268"/>
    </location>
</feature>
<dbReference type="Gene3D" id="3.30.200.20">
    <property type="entry name" value="Phosphorylase Kinase, domain 1"/>
    <property type="match status" value="1"/>
</dbReference>
<evidence type="ECO:0000256" key="12">
    <source>
        <dbReference type="PIRSR" id="PIRSR037993-2"/>
    </source>
</evidence>
<dbReference type="GO" id="GO:0007346">
    <property type="term" value="P:regulation of mitotic cell cycle"/>
    <property type="evidence" value="ECO:0007669"/>
    <property type="project" value="TreeGrafter"/>
</dbReference>
<dbReference type="Pfam" id="PF00069">
    <property type="entry name" value="Pkinase"/>
    <property type="match status" value="1"/>
</dbReference>
<keyword evidence="4" id="KW-0597">Phosphoprotein</keyword>
<evidence type="ECO:0000256" key="6">
    <source>
        <dbReference type="ARBA" id="ARBA00022741"/>
    </source>
</evidence>
<evidence type="ECO:0000256" key="1">
    <source>
        <dbReference type="ARBA" id="ARBA00005505"/>
    </source>
</evidence>
<keyword evidence="6" id="KW-0547">Nucleotide-binding</keyword>
<keyword evidence="3" id="KW-0723">Serine/threonine-protein kinase</keyword>